<evidence type="ECO:0000259" key="2">
    <source>
        <dbReference type="Pfam" id="PF00535"/>
    </source>
</evidence>
<feature type="domain" description="Glycosyltransferase 2-like" evidence="2">
    <location>
        <begin position="4"/>
        <end position="112"/>
    </location>
</feature>
<evidence type="ECO:0000313" key="4">
    <source>
        <dbReference type="Proteomes" id="UP000316727"/>
    </source>
</evidence>
<keyword evidence="4" id="KW-1185">Reference proteome</keyword>
<evidence type="ECO:0000313" key="3">
    <source>
        <dbReference type="EMBL" id="TPE44001.1"/>
    </source>
</evidence>
<dbReference type="RefSeq" id="WP_140621624.1">
    <property type="nucleotide sequence ID" value="NZ_VFRQ01000005.1"/>
</dbReference>
<protein>
    <submittedName>
        <fullName evidence="3">Glycosyltransferase</fullName>
    </submittedName>
</protein>
<organism evidence="3 4">
    <name type="scientific">Pontibacter mangrovi</name>
    <dbReference type="NCBI Taxonomy" id="2589816"/>
    <lineage>
        <taxon>Bacteria</taxon>
        <taxon>Pseudomonadati</taxon>
        <taxon>Bacteroidota</taxon>
        <taxon>Cytophagia</taxon>
        <taxon>Cytophagales</taxon>
        <taxon>Hymenobacteraceae</taxon>
        <taxon>Pontibacter</taxon>
    </lineage>
</organism>
<feature type="region of interest" description="Disordered" evidence="1">
    <location>
        <begin position="249"/>
        <end position="272"/>
    </location>
</feature>
<proteinExistence type="predicted"/>
<dbReference type="PANTHER" id="PTHR43685">
    <property type="entry name" value="GLYCOSYLTRANSFERASE"/>
    <property type="match status" value="1"/>
</dbReference>
<reference evidence="3 4" key="1">
    <citation type="submission" date="2019-06" db="EMBL/GenBank/DDBJ databases">
        <title>A novel bacterium of genus Pontibacter, isolated from marine sediment.</title>
        <authorList>
            <person name="Huang H."/>
            <person name="Mo K."/>
            <person name="Hu Y."/>
        </authorList>
    </citation>
    <scope>NUCLEOTIDE SEQUENCE [LARGE SCALE GENOMIC DNA]</scope>
    <source>
        <strain evidence="3 4">HB172049</strain>
    </source>
</reference>
<dbReference type="Gene3D" id="3.90.550.10">
    <property type="entry name" value="Spore Coat Polysaccharide Biosynthesis Protein SpsA, Chain A"/>
    <property type="match status" value="1"/>
</dbReference>
<dbReference type="InterPro" id="IPR029044">
    <property type="entry name" value="Nucleotide-diphossugar_trans"/>
</dbReference>
<dbReference type="InterPro" id="IPR001173">
    <property type="entry name" value="Glyco_trans_2-like"/>
</dbReference>
<dbReference type="GO" id="GO:0016740">
    <property type="term" value="F:transferase activity"/>
    <property type="evidence" value="ECO:0007669"/>
    <property type="project" value="UniProtKB-KW"/>
</dbReference>
<dbReference type="SUPFAM" id="SSF53448">
    <property type="entry name" value="Nucleotide-diphospho-sugar transferases"/>
    <property type="match status" value="1"/>
</dbReference>
<accession>A0A501W9P8</accession>
<comment type="caution">
    <text evidence="3">The sequence shown here is derived from an EMBL/GenBank/DDBJ whole genome shotgun (WGS) entry which is preliminary data.</text>
</comment>
<evidence type="ECO:0000256" key="1">
    <source>
        <dbReference type="SAM" id="MobiDB-lite"/>
    </source>
</evidence>
<dbReference type="PANTHER" id="PTHR43685:SF3">
    <property type="entry name" value="SLR2126 PROTEIN"/>
    <property type="match status" value="1"/>
</dbReference>
<gene>
    <name evidence="3" type="ORF">FJM65_11300</name>
</gene>
<dbReference type="EMBL" id="VFRQ01000005">
    <property type="protein sequence ID" value="TPE44001.1"/>
    <property type="molecule type" value="Genomic_DNA"/>
</dbReference>
<dbReference type="Pfam" id="PF00535">
    <property type="entry name" value="Glycos_transf_2"/>
    <property type="match status" value="1"/>
</dbReference>
<dbReference type="AlphaFoldDB" id="A0A501W9P8"/>
<feature type="compositionally biased region" description="Polar residues" evidence="1">
    <location>
        <begin position="260"/>
        <end position="272"/>
    </location>
</feature>
<keyword evidence="3" id="KW-0808">Transferase</keyword>
<sequence>MRASVIITTYNEPEWLRKVLIGYSVQDTLDFELIIADDGSGEDTRAVVEEFKGSYPVPLTHVWHPDEGYQKCVILNKGILASNTEYLIFSDGDCIPRQDFVSTHLRLAERGYFLSGGLLRLPMELSQKITKDDIVSQRIFDREWMEQNGLPKSFKNSKLSKSKAYSSLMNAVTPTKASWNGHNSSGWKADALAVNGFNHDMHYGGQDREFGERLVNYGLKSKQIRYSAICVHLEHHRAYKTQTSISKNKGIRSETRKTKAIQTPNGINKLPT</sequence>
<name>A0A501W9P8_9BACT</name>
<dbReference type="OrthoDB" id="9815923at2"/>
<dbReference type="CDD" id="cd06420">
    <property type="entry name" value="GT2_Chondriotin_Pol_N"/>
    <property type="match status" value="1"/>
</dbReference>
<dbReference type="InterPro" id="IPR050834">
    <property type="entry name" value="Glycosyltransf_2"/>
</dbReference>
<dbReference type="Proteomes" id="UP000316727">
    <property type="component" value="Unassembled WGS sequence"/>
</dbReference>